<name>A0ACB9NQN6_9MYRT</name>
<evidence type="ECO:0000313" key="2">
    <source>
        <dbReference type="Proteomes" id="UP001057402"/>
    </source>
</evidence>
<protein>
    <submittedName>
        <fullName evidence="1">Uncharacterized protein</fullName>
    </submittedName>
</protein>
<sequence>MCVTSAYLRSVLVEKKREGVRLEVTYLAKGLGIHGTSGHGSCDCEGGSRRGNGRYGGSSSDGSGGDRRGNGYGLDLEGYYKKIVEEHPGNPLFLQNYAQFLYKVKGDLEKAEEYYCRAMLTDPGDGEILSHQAKLVW</sequence>
<comment type="caution">
    <text evidence="1">The sequence shown here is derived from an EMBL/GenBank/DDBJ whole genome shotgun (WGS) entry which is preliminary data.</text>
</comment>
<gene>
    <name evidence="1" type="ORF">MLD38_023977</name>
</gene>
<evidence type="ECO:0000313" key="1">
    <source>
        <dbReference type="EMBL" id="KAI4338983.1"/>
    </source>
</evidence>
<organism evidence="1 2">
    <name type="scientific">Melastoma candidum</name>
    <dbReference type="NCBI Taxonomy" id="119954"/>
    <lineage>
        <taxon>Eukaryota</taxon>
        <taxon>Viridiplantae</taxon>
        <taxon>Streptophyta</taxon>
        <taxon>Embryophyta</taxon>
        <taxon>Tracheophyta</taxon>
        <taxon>Spermatophyta</taxon>
        <taxon>Magnoliopsida</taxon>
        <taxon>eudicotyledons</taxon>
        <taxon>Gunneridae</taxon>
        <taxon>Pentapetalae</taxon>
        <taxon>rosids</taxon>
        <taxon>malvids</taxon>
        <taxon>Myrtales</taxon>
        <taxon>Melastomataceae</taxon>
        <taxon>Melastomatoideae</taxon>
        <taxon>Melastomateae</taxon>
        <taxon>Melastoma</taxon>
    </lineage>
</organism>
<reference evidence="2" key="1">
    <citation type="journal article" date="2023" name="Front. Plant Sci.">
        <title>Chromosomal-level genome assembly of Melastoma candidum provides insights into trichome evolution.</title>
        <authorList>
            <person name="Zhong Y."/>
            <person name="Wu W."/>
            <person name="Sun C."/>
            <person name="Zou P."/>
            <person name="Liu Y."/>
            <person name="Dai S."/>
            <person name="Zhou R."/>
        </authorList>
    </citation>
    <scope>NUCLEOTIDE SEQUENCE [LARGE SCALE GENOMIC DNA]</scope>
</reference>
<dbReference type="Proteomes" id="UP001057402">
    <property type="component" value="Chromosome 7"/>
</dbReference>
<keyword evidence="2" id="KW-1185">Reference proteome</keyword>
<proteinExistence type="predicted"/>
<accession>A0ACB9NQN6</accession>
<dbReference type="EMBL" id="CM042886">
    <property type="protein sequence ID" value="KAI4338983.1"/>
    <property type="molecule type" value="Genomic_DNA"/>
</dbReference>